<feature type="domain" description="Surface antigen" evidence="1">
    <location>
        <begin position="24"/>
        <end position="130"/>
    </location>
</feature>
<organism evidence="2 3">
    <name type="scientific">Roseibium aggregatum</name>
    <dbReference type="NCBI Taxonomy" id="187304"/>
    <lineage>
        <taxon>Bacteria</taxon>
        <taxon>Pseudomonadati</taxon>
        <taxon>Pseudomonadota</taxon>
        <taxon>Alphaproteobacteria</taxon>
        <taxon>Hyphomicrobiales</taxon>
        <taxon>Stappiaceae</taxon>
        <taxon>Roseibium</taxon>
    </lineage>
</organism>
<evidence type="ECO:0000313" key="2">
    <source>
        <dbReference type="EMBL" id="MBN9669275.1"/>
    </source>
</evidence>
<dbReference type="InterPro" id="IPR032635">
    <property type="entry name" value="Anti_2"/>
</dbReference>
<proteinExistence type="predicted"/>
<dbReference type="Pfam" id="PF16998">
    <property type="entry name" value="17kDa_Anti_2"/>
    <property type="match status" value="1"/>
</dbReference>
<protein>
    <submittedName>
        <fullName evidence="2">Pyridoxamine 5'-phosphate oxidase</fullName>
    </submittedName>
</protein>
<evidence type="ECO:0000313" key="3">
    <source>
        <dbReference type="Proteomes" id="UP000664096"/>
    </source>
</evidence>
<reference evidence="2" key="1">
    <citation type="submission" date="2020-12" db="EMBL/GenBank/DDBJ databases">
        <title>Oil enriched cultivation method for isolating marine PHA-producing bacteria.</title>
        <authorList>
            <person name="Zheng W."/>
            <person name="Yu S."/>
            <person name="Huang Y."/>
        </authorList>
    </citation>
    <scope>NUCLEOTIDE SEQUENCE</scope>
    <source>
        <strain evidence="2">SY-2-12</strain>
    </source>
</reference>
<gene>
    <name evidence="2" type="ORF">JF539_02920</name>
</gene>
<accession>A0A939E9W7</accession>
<sequence>MAATLGGCSQVTVPMGSNNVDTPTVITGAISSSTDIAYSDVDEKDREIISQNLDLVAEHLDSGQAVDGLALPWLNAVSGNSGTLTEIDTNVFGETGCLFFKTTANTIAGIKLYSGTACRDVSRKFAVTALTVAGA</sequence>
<name>A0A939E9W7_9HYPH</name>
<dbReference type="EMBL" id="JAEKJZ010000001">
    <property type="protein sequence ID" value="MBN9669275.1"/>
    <property type="molecule type" value="Genomic_DNA"/>
</dbReference>
<dbReference type="AlphaFoldDB" id="A0A939E9W7"/>
<dbReference type="Proteomes" id="UP000664096">
    <property type="component" value="Unassembled WGS sequence"/>
</dbReference>
<evidence type="ECO:0000259" key="1">
    <source>
        <dbReference type="Pfam" id="PF16998"/>
    </source>
</evidence>
<comment type="caution">
    <text evidence="2">The sequence shown here is derived from an EMBL/GenBank/DDBJ whole genome shotgun (WGS) entry which is preliminary data.</text>
</comment>